<protein>
    <submittedName>
        <fullName evidence="10">ABC-type multidrug transport system, ATPase and permease component</fullName>
    </submittedName>
</protein>
<dbReference type="PANTHER" id="PTHR24221">
    <property type="entry name" value="ATP-BINDING CASSETTE SUB-FAMILY B"/>
    <property type="match status" value="1"/>
</dbReference>
<reference evidence="10 11" key="1">
    <citation type="submission" date="2016-10" db="EMBL/GenBank/DDBJ databases">
        <authorList>
            <person name="de Groot N.N."/>
        </authorList>
    </citation>
    <scope>NUCLEOTIDE SEQUENCE [LARGE SCALE GENOMIC DNA]</scope>
    <source>
        <strain evidence="10 11">MP1X4</strain>
    </source>
</reference>
<dbReference type="EMBL" id="LT629740">
    <property type="protein sequence ID" value="SDS10520.1"/>
    <property type="molecule type" value="Genomic_DNA"/>
</dbReference>
<keyword evidence="11" id="KW-1185">Reference proteome</keyword>
<dbReference type="PROSITE" id="PS00211">
    <property type="entry name" value="ABC_TRANSPORTER_1"/>
    <property type="match status" value="1"/>
</dbReference>
<dbReference type="InterPro" id="IPR003593">
    <property type="entry name" value="AAA+_ATPase"/>
</dbReference>
<keyword evidence="3" id="KW-0547">Nucleotide-binding</keyword>
<keyword evidence="6 7" id="KW-0472">Membrane</keyword>
<evidence type="ECO:0000313" key="11">
    <source>
        <dbReference type="Proteomes" id="UP000199679"/>
    </source>
</evidence>
<dbReference type="Pfam" id="PF00664">
    <property type="entry name" value="ABC_membrane"/>
    <property type="match status" value="1"/>
</dbReference>
<dbReference type="STRING" id="652787.SAMN05216490_0549"/>
<evidence type="ECO:0000256" key="3">
    <source>
        <dbReference type="ARBA" id="ARBA00022741"/>
    </source>
</evidence>
<dbReference type="Proteomes" id="UP000199679">
    <property type="component" value="Chromosome I"/>
</dbReference>
<evidence type="ECO:0000256" key="6">
    <source>
        <dbReference type="ARBA" id="ARBA00023136"/>
    </source>
</evidence>
<dbReference type="PANTHER" id="PTHR24221:SF654">
    <property type="entry name" value="ATP-BINDING CASSETTE SUB-FAMILY B MEMBER 6"/>
    <property type="match status" value="1"/>
</dbReference>
<evidence type="ECO:0000256" key="4">
    <source>
        <dbReference type="ARBA" id="ARBA00022840"/>
    </source>
</evidence>
<dbReference type="InterPro" id="IPR036640">
    <property type="entry name" value="ABC1_TM_sf"/>
</dbReference>
<dbReference type="SMART" id="SM00382">
    <property type="entry name" value="AAA"/>
    <property type="match status" value="1"/>
</dbReference>
<keyword evidence="5 7" id="KW-1133">Transmembrane helix</keyword>
<dbReference type="InterPro" id="IPR039421">
    <property type="entry name" value="Type_1_exporter"/>
</dbReference>
<keyword evidence="2 7" id="KW-0812">Transmembrane</keyword>
<dbReference type="Pfam" id="PF00005">
    <property type="entry name" value="ABC_tran"/>
    <property type="match status" value="1"/>
</dbReference>
<feature type="transmembrane region" description="Helical" evidence="7">
    <location>
        <begin position="20"/>
        <end position="44"/>
    </location>
</feature>
<evidence type="ECO:0000256" key="7">
    <source>
        <dbReference type="SAM" id="Phobius"/>
    </source>
</evidence>
<dbReference type="OrthoDB" id="1522160at2"/>
<dbReference type="AlphaFoldDB" id="A0A1H1PHF4"/>
<gene>
    <name evidence="10" type="ORF">SAMN05216490_0549</name>
</gene>
<organism evidence="10 11">
    <name type="scientific">Mucilaginibacter mallensis</name>
    <dbReference type="NCBI Taxonomy" id="652787"/>
    <lineage>
        <taxon>Bacteria</taxon>
        <taxon>Pseudomonadati</taxon>
        <taxon>Bacteroidota</taxon>
        <taxon>Sphingobacteriia</taxon>
        <taxon>Sphingobacteriales</taxon>
        <taxon>Sphingobacteriaceae</taxon>
        <taxon>Mucilaginibacter</taxon>
    </lineage>
</organism>
<dbReference type="InterPro" id="IPR017871">
    <property type="entry name" value="ABC_transporter-like_CS"/>
</dbReference>
<feature type="transmembrane region" description="Helical" evidence="7">
    <location>
        <begin position="149"/>
        <end position="166"/>
    </location>
</feature>
<dbReference type="PROSITE" id="PS50929">
    <property type="entry name" value="ABC_TM1F"/>
    <property type="match status" value="1"/>
</dbReference>
<dbReference type="GO" id="GO:0140359">
    <property type="term" value="F:ABC-type transporter activity"/>
    <property type="evidence" value="ECO:0007669"/>
    <property type="project" value="InterPro"/>
</dbReference>
<dbReference type="Gene3D" id="1.20.1560.10">
    <property type="entry name" value="ABC transporter type 1, transmembrane domain"/>
    <property type="match status" value="1"/>
</dbReference>
<dbReference type="GO" id="GO:0034040">
    <property type="term" value="F:ATPase-coupled lipid transmembrane transporter activity"/>
    <property type="evidence" value="ECO:0007669"/>
    <property type="project" value="TreeGrafter"/>
</dbReference>
<proteinExistence type="predicted"/>
<dbReference type="GO" id="GO:0005886">
    <property type="term" value="C:plasma membrane"/>
    <property type="evidence" value="ECO:0007669"/>
    <property type="project" value="UniProtKB-SubCell"/>
</dbReference>
<comment type="subcellular location">
    <subcellularLocation>
        <location evidence="1">Cell membrane</location>
        <topology evidence="1">Multi-pass membrane protein</topology>
    </subcellularLocation>
</comment>
<keyword evidence="4" id="KW-0067">ATP-binding</keyword>
<name>A0A1H1PHF4_MUCMA</name>
<dbReference type="RefSeq" id="WP_091368886.1">
    <property type="nucleotide sequence ID" value="NZ_LT629740.1"/>
</dbReference>
<feature type="transmembrane region" description="Helical" evidence="7">
    <location>
        <begin position="258"/>
        <end position="274"/>
    </location>
</feature>
<dbReference type="InterPro" id="IPR003439">
    <property type="entry name" value="ABC_transporter-like_ATP-bd"/>
</dbReference>
<dbReference type="Gene3D" id="3.40.50.300">
    <property type="entry name" value="P-loop containing nucleotide triphosphate hydrolases"/>
    <property type="match status" value="1"/>
</dbReference>
<sequence length="549" mass="62367">MKLIIIQVLKLLNAEERSRIFRLILFDVIISLLDIAFLALLLWVISFYTGKSSSLNSGLSHLPLANPILTIGIFFILFSIKNWFGYRILKFQHHFFYDVATRLSKKNMLYYLRNDYLQFVNVDSSVRIRQISQQPIEFSHYILTNLQQIATQSLLILFTACAIIFYHPALFLLLLLFLVPPVIFLGQRIRKRSKQLRGETQAVSQKSIQYLQESLSGYVESNIYGKSNFFTGRYHEHQQALNNNLASQQTLLSLPTRLVEIFAVLGVFILALVNKYNTGIAAPDLFTIGVFLAAAYKIIPGMIKILNSAGQIKTYQPVLNDLLGFGNTASTKTKPAEPIESIRFDEVDFKYNQEPVLQDLSFDLKKGDMAGLWGQSGSGKSTLIHLLSGFLSPKKGSISFNDAINIKDYRARISYVKQQPYFIHDTLLKNITLDDAGYRPHKISEVIDFCGLDSLLQTYPDGMNTIITENGKNLSGGQRQRVMLARALYHDFDVLILDEPFSEMDEESEIDILLKLQKLAAQGKIIILITHNKTSLDYCNQTINLNEYA</sequence>
<evidence type="ECO:0000256" key="5">
    <source>
        <dbReference type="ARBA" id="ARBA00022989"/>
    </source>
</evidence>
<evidence type="ECO:0000259" key="9">
    <source>
        <dbReference type="PROSITE" id="PS50929"/>
    </source>
</evidence>
<feature type="transmembrane region" description="Helical" evidence="7">
    <location>
        <begin position="64"/>
        <end position="84"/>
    </location>
</feature>
<evidence type="ECO:0000313" key="10">
    <source>
        <dbReference type="EMBL" id="SDS10520.1"/>
    </source>
</evidence>
<feature type="domain" description="ABC transporter" evidence="8">
    <location>
        <begin position="342"/>
        <end position="549"/>
    </location>
</feature>
<dbReference type="GO" id="GO:0005524">
    <property type="term" value="F:ATP binding"/>
    <property type="evidence" value="ECO:0007669"/>
    <property type="project" value="UniProtKB-KW"/>
</dbReference>
<dbReference type="InterPro" id="IPR011527">
    <property type="entry name" value="ABC1_TM_dom"/>
</dbReference>
<dbReference type="GO" id="GO:0016887">
    <property type="term" value="F:ATP hydrolysis activity"/>
    <property type="evidence" value="ECO:0007669"/>
    <property type="project" value="InterPro"/>
</dbReference>
<evidence type="ECO:0000256" key="2">
    <source>
        <dbReference type="ARBA" id="ARBA00022692"/>
    </source>
</evidence>
<feature type="transmembrane region" description="Helical" evidence="7">
    <location>
        <begin position="280"/>
        <end position="299"/>
    </location>
</feature>
<dbReference type="InterPro" id="IPR027417">
    <property type="entry name" value="P-loop_NTPase"/>
</dbReference>
<dbReference type="SUPFAM" id="SSF90123">
    <property type="entry name" value="ABC transporter transmembrane region"/>
    <property type="match status" value="1"/>
</dbReference>
<evidence type="ECO:0000259" key="8">
    <source>
        <dbReference type="PROSITE" id="PS50893"/>
    </source>
</evidence>
<dbReference type="PROSITE" id="PS50893">
    <property type="entry name" value="ABC_TRANSPORTER_2"/>
    <property type="match status" value="1"/>
</dbReference>
<feature type="domain" description="ABC transmembrane type-1" evidence="9">
    <location>
        <begin position="28"/>
        <end position="314"/>
    </location>
</feature>
<dbReference type="SUPFAM" id="SSF52540">
    <property type="entry name" value="P-loop containing nucleoside triphosphate hydrolases"/>
    <property type="match status" value="1"/>
</dbReference>
<evidence type="ECO:0000256" key="1">
    <source>
        <dbReference type="ARBA" id="ARBA00004651"/>
    </source>
</evidence>
<accession>A0A1H1PHF4</accession>